<accession>A0A8S5RJA8</accession>
<reference evidence="1" key="1">
    <citation type="journal article" date="2021" name="Proc. Natl. Acad. Sci. U.S.A.">
        <title>A Catalog of Tens of Thousands of Viruses from Human Metagenomes Reveals Hidden Associations with Chronic Diseases.</title>
        <authorList>
            <person name="Tisza M.J."/>
            <person name="Buck C.B."/>
        </authorList>
    </citation>
    <scope>NUCLEOTIDE SEQUENCE</scope>
    <source>
        <strain evidence="1">CtML55</strain>
    </source>
</reference>
<proteinExistence type="predicted"/>
<name>A0A8S5RJA8_9VIRU</name>
<organism evidence="1">
    <name type="scientific">virus sp. ctML55</name>
    <dbReference type="NCBI Taxonomy" id="2827627"/>
    <lineage>
        <taxon>Viruses</taxon>
    </lineage>
</organism>
<sequence>MAKKVLLVGSNANNGSNAGLSYFNSNNDVSNANSNVELLYI</sequence>
<dbReference type="EMBL" id="BK059105">
    <property type="protein sequence ID" value="DAE31186.1"/>
    <property type="molecule type" value="Genomic_DNA"/>
</dbReference>
<evidence type="ECO:0000313" key="1">
    <source>
        <dbReference type="EMBL" id="DAE31186.1"/>
    </source>
</evidence>
<protein>
    <submittedName>
        <fullName evidence="1">Uncharacterized protein</fullName>
    </submittedName>
</protein>